<feature type="domain" description="DUF547" evidence="2">
    <location>
        <begin position="71"/>
        <end position="170"/>
    </location>
</feature>
<dbReference type="PANTHER" id="PTHR34386">
    <property type="entry name" value="GLUTAREDOXIN"/>
    <property type="match status" value="1"/>
</dbReference>
<dbReference type="EMBL" id="JACLCP010000001">
    <property type="protein sequence ID" value="MBC2844368.1"/>
    <property type="molecule type" value="Genomic_DNA"/>
</dbReference>
<feature type="chain" id="PRO_5032941296" evidence="1">
    <location>
        <begin position="19"/>
        <end position="236"/>
    </location>
</feature>
<protein>
    <submittedName>
        <fullName evidence="3">DUF547 domain-containing protein</fullName>
    </submittedName>
</protein>
<dbReference type="GO" id="GO:0009055">
    <property type="term" value="F:electron transfer activity"/>
    <property type="evidence" value="ECO:0007669"/>
    <property type="project" value="TreeGrafter"/>
</dbReference>
<sequence length="236" mass="27254">MKRHLYLITFLFSLAISAQDLDTFFSKTNTFLGTHVKNGKVDYKTIHKDQSDLDEILKIAEKISVKASDGNSYQAFWINAYNVSVIKGIIDNYPTKSPLDNTGFFDKTTYNLGGKSITLNDVEHKLLRAKFKDARFHFVLVCGAIGCPPLINEAYMPNTLDEQLETQTKKAINGSFLRVNEKKKKVEASEIMKWYEDDFTMDGMTKIDFINKYRTEQIPDNYKLSYFSYNWTLNKQ</sequence>
<evidence type="ECO:0000259" key="2">
    <source>
        <dbReference type="Pfam" id="PF04784"/>
    </source>
</evidence>
<feature type="signal peptide" evidence="1">
    <location>
        <begin position="1"/>
        <end position="18"/>
    </location>
</feature>
<gene>
    <name evidence="3" type="ORF">H7F21_04625</name>
</gene>
<dbReference type="InterPro" id="IPR051548">
    <property type="entry name" value="Grx-like_ET"/>
</dbReference>
<dbReference type="Pfam" id="PF04784">
    <property type="entry name" value="DUF547"/>
    <property type="match status" value="1"/>
</dbReference>
<dbReference type="InterPro" id="IPR006869">
    <property type="entry name" value="DUF547"/>
</dbReference>
<evidence type="ECO:0000313" key="3">
    <source>
        <dbReference type="EMBL" id="MBC2844368.1"/>
    </source>
</evidence>
<comment type="caution">
    <text evidence="3">The sequence shown here is derived from an EMBL/GenBank/DDBJ whole genome shotgun (WGS) entry which is preliminary data.</text>
</comment>
<dbReference type="Proteomes" id="UP000533900">
    <property type="component" value="Unassembled WGS sequence"/>
</dbReference>
<evidence type="ECO:0000313" key="4">
    <source>
        <dbReference type="Proteomes" id="UP000533900"/>
    </source>
</evidence>
<reference evidence="3" key="1">
    <citation type="submission" date="2020-08" db="EMBL/GenBank/DDBJ databases">
        <title>Winogradskyella ouciana sp. nov., isolated from the hadal seawater of the Mariana Trench.</title>
        <authorList>
            <person name="He X."/>
        </authorList>
    </citation>
    <scope>NUCLEOTIDE SEQUENCE [LARGE SCALE GENOMIC DNA]</scope>
    <source>
        <strain evidence="3">KCTC 52348</strain>
    </source>
</reference>
<dbReference type="AlphaFoldDB" id="A0A842IU48"/>
<keyword evidence="4" id="KW-1185">Reference proteome</keyword>
<keyword evidence="1" id="KW-0732">Signal</keyword>
<evidence type="ECO:0000256" key="1">
    <source>
        <dbReference type="SAM" id="SignalP"/>
    </source>
</evidence>
<proteinExistence type="predicted"/>
<dbReference type="PANTHER" id="PTHR34386:SF1">
    <property type="entry name" value="GLUTAREDOXIN-LIKE PROTEIN NRDH"/>
    <property type="match status" value="1"/>
</dbReference>
<dbReference type="GO" id="GO:0045454">
    <property type="term" value="P:cell redox homeostasis"/>
    <property type="evidence" value="ECO:0007669"/>
    <property type="project" value="TreeGrafter"/>
</dbReference>
<dbReference type="RefSeq" id="WP_185788044.1">
    <property type="nucleotide sequence ID" value="NZ_JACLCP010000001.1"/>
</dbReference>
<organism evidence="3 4">
    <name type="scientific">Winogradskyella flava</name>
    <dbReference type="NCBI Taxonomy" id="1884876"/>
    <lineage>
        <taxon>Bacteria</taxon>
        <taxon>Pseudomonadati</taxon>
        <taxon>Bacteroidota</taxon>
        <taxon>Flavobacteriia</taxon>
        <taxon>Flavobacteriales</taxon>
        <taxon>Flavobacteriaceae</taxon>
        <taxon>Winogradskyella</taxon>
    </lineage>
</organism>
<accession>A0A842IU48</accession>
<name>A0A842IU48_9FLAO</name>